<evidence type="ECO:0000313" key="9">
    <source>
        <dbReference type="Proteomes" id="UP000233020"/>
    </source>
</evidence>
<evidence type="ECO:0000256" key="5">
    <source>
        <dbReference type="ARBA" id="ARBA00023204"/>
    </source>
</evidence>
<evidence type="ECO:0000256" key="3">
    <source>
        <dbReference type="ARBA" id="ARBA00022759"/>
    </source>
</evidence>
<dbReference type="GO" id="GO:0004520">
    <property type="term" value="F:DNA endonuclease activity"/>
    <property type="evidence" value="ECO:0007669"/>
    <property type="project" value="TreeGrafter"/>
</dbReference>
<keyword evidence="3" id="KW-0255">Endonuclease</keyword>
<dbReference type="GO" id="GO:0016788">
    <property type="term" value="F:hydrolase activity, acting on ester bonds"/>
    <property type="evidence" value="ECO:0007669"/>
    <property type="project" value="InterPro"/>
</dbReference>
<evidence type="ECO:0000313" key="8">
    <source>
        <dbReference type="Ensembl" id="ENSANAP00000004075.1"/>
    </source>
</evidence>
<dbReference type="AlphaFoldDB" id="A0A2K5C5X5"/>
<dbReference type="PANTHER" id="PTHR16171">
    <property type="entry name" value="DNA REPAIR PROTEIN COMPLEMENTING XP-G CELLS-RELATED"/>
    <property type="match status" value="1"/>
</dbReference>
<dbReference type="PANTHER" id="PTHR16171:SF11">
    <property type="entry name" value="DNA EXCISION REPAIR PROTEIN ERCC-5"/>
    <property type="match status" value="1"/>
</dbReference>
<dbReference type="InterPro" id="IPR019974">
    <property type="entry name" value="XPG_CS"/>
</dbReference>
<dbReference type="PRINTS" id="PR00853">
    <property type="entry name" value="XPGRADSUPER"/>
</dbReference>
<dbReference type="Proteomes" id="UP000233020">
    <property type="component" value="Unplaced"/>
</dbReference>
<dbReference type="SMART" id="SM00485">
    <property type="entry name" value="XPGN"/>
    <property type="match status" value="1"/>
</dbReference>
<reference evidence="8" key="2">
    <citation type="submission" date="2025-09" db="UniProtKB">
        <authorList>
            <consortium name="Ensembl"/>
        </authorList>
    </citation>
    <scope>IDENTIFICATION</scope>
</reference>
<reference evidence="8" key="1">
    <citation type="submission" date="2025-08" db="UniProtKB">
        <authorList>
            <consortium name="Ensembl"/>
        </authorList>
    </citation>
    <scope>IDENTIFICATION</scope>
</reference>
<accession>A0A2K5C5X5</accession>
<protein>
    <recommendedName>
        <fullName evidence="7">XPG N-terminal domain-containing protein</fullName>
    </recommendedName>
</protein>
<feature type="domain" description="XPG N-terminal" evidence="7">
    <location>
        <begin position="1"/>
        <end position="98"/>
    </location>
</feature>
<evidence type="ECO:0000256" key="4">
    <source>
        <dbReference type="ARBA" id="ARBA00022763"/>
    </source>
</evidence>
<dbReference type="CDD" id="cd09868">
    <property type="entry name" value="PIN_XPG_RAD2"/>
    <property type="match status" value="1"/>
</dbReference>
<evidence type="ECO:0000259" key="7">
    <source>
        <dbReference type="SMART" id="SM00485"/>
    </source>
</evidence>
<keyword evidence="9" id="KW-1185">Reference proteome</keyword>
<proteinExistence type="inferred from homology"/>
<dbReference type="FunFam" id="3.40.50.1010:FF:000022">
    <property type="entry name" value="DNA repair protein complementing XP-G cells homolog"/>
    <property type="match status" value="1"/>
</dbReference>
<dbReference type="Ensembl" id="ENSANAT00000021805.1">
    <property type="protein sequence ID" value="ENSANAP00000004075.1"/>
    <property type="gene ID" value="ENSANAG00000020094.1"/>
</dbReference>
<dbReference type="InterPro" id="IPR006085">
    <property type="entry name" value="XPG_DNA_repair_N"/>
</dbReference>
<dbReference type="GO" id="GO:0006289">
    <property type="term" value="P:nucleotide-excision repair"/>
    <property type="evidence" value="ECO:0007669"/>
    <property type="project" value="InterPro"/>
</dbReference>
<organism evidence="8 9">
    <name type="scientific">Aotus nancymaae</name>
    <name type="common">Ma's night monkey</name>
    <dbReference type="NCBI Taxonomy" id="37293"/>
    <lineage>
        <taxon>Eukaryota</taxon>
        <taxon>Metazoa</taxon>
        <taxon>Chordata</taxon>
        <taxon>Craniata</taxon>
        <taxon>Vertebrata</taxon>
        <taxon>Euteleostomi</taxon>
        <taxon>Mammalia</taxon>
        <taxon>Eutheria</taxon>
        <taxon>Euarchontoglires</taxon>
        <taxon>Primates</taxon>
        <taxon>Haplorrhini</taxon>
        <taxon>Platyrrhini</taxon>
        <taxon>Aotidae</taxon>
        <taxon>Aotus</taxon>
    </lineage>
</organism>
<sequence length="240" mass="28032">MGVQGLWKLLECSGRQVSPESLEGKILAVDISIWLNQALKGVRDRHGNSIENAHLLTLFHRLCKLLFFRIRPIFVFDGDAPLLKKQTLAKRRQRKDSASSDSRKTTEKLLKTFLKRQAIKTAFKSKRDEALPSLTQVRRENDIYVLPPLQDEEKHSSEEEDEKEWQERMNQKQALQEEFFHNPQAIDIESEDFSSLPPEVKHEILTDMKEFTKRRRTLFEAMPEVKYTTVHSLYLPLCSP</sequence>
<comment type="subcellular location">
    <subcellularLocation>
        <location evidence="1">Nucleus</location>
    </subcellularLocation>
</comment>
<dbReference type="InterPro" id="IPR029060">
    <property type="entry name" value="PIN-like_dom_sf"/>
</dbReference>
<name>A0A2K5C5X5_AOTNA</name>
<dbReference type="PROSITE" id="PS00841">
    <property type="entry name" value="XPG_1"/>
    <property type="match status" value="1"/>
</dbReference>
<dbReference type="GeneTree" id="ENSGT00510000048601"/>
<dbReference type="SUPFAM" id="SSF88723">
    <property type="entry name" value="PIN domain-like"/>
    <property type="match status" value="1"/>
</dbReference>
<dbReference type="GO" id="GO:0003697">
    <property type="term" value="F:single-stranded DNA binding"/>
    <property type="evidence" value="ECO:0007669"/>
    <property type="project" value="InterPro"/>
</dbReference>
<dbReference type="InterPro" id="IPR001044">
    <property type="entry name" value="XPG/Rad2_eukaryotes"/>
</dbReference>
<evidence type="ECO:0000256" key="1">
    <source>
        <dbReference type="ARBA" id="ARBA00004123"/>
    </source>
</evidence>
<evidence type="ECO:0000256" key="2">
    <source>
        <dbReference type="ARBA" id="ARBA00005283"/>
    </source>
</evidence>
<dbReference type="Gene3D" id="3.40.50.1010">
    <property type="entry name" value="5'-nuclease"/>
    <property type="match status" value="1"/>
</dbReference>
<keyword evidence="3" id="KW-0378">Hydrolase</keyword>
<keyword evidence="6" id="KW-0539">Nucleus</keyword>
<dbReference type="InterPro" id="IPR006084">
    <property type="entry name" value="XPG/Rad2"/>
</dbReference>
<keyword evidence="3" id="KW-0540">Nuclease</keyword>
<keyword evidence="4" id="KW-0227">DNA damage</keyword>
<keyword evidence="5" id="KW-0234">DNA repair</keyword>
<dbReference type="GO" id="GO:0006310">
    <property type="term" value="P:DNA recombination"/>
    <property type="evidence" value="ECO:0007669"/>
    <property type="project" value="UniProtKB-ARBA"/>
</dbReference>
<comment type="similarity">
    <text evidence="2">Belongs to the XPG/RAD2 endonuclease family. XPG subfamily.</text>
</comment>
<dbReference type="GO" id="GO:0005634">
    <property type="term" value="C:nucleus"/>
    <property type="evidence" value="ECO:0007669"/>
    <property type="project" value="UniProtKB-SubCell"/>
</dbReference>
<dbReference type="Pfam" id="PF00752">
    <property type="entry name" value="XPG_N"/>
    <property type="match status" value="1"/>
</dbReference>
<evidence type="ECO:0000256" key="6">
    <source>
        <dbReference type="ARBA" id="ARBA00023242"/>
    </source>
</evidence>
<dbReference type="PRINTS" id="PR00066">
    <property type="entry name" value="XRODRMPGMNTG"/>
</dbReference>